<dbReference type="AlphaFoldDB" id="A0A6P9F4G7"/>
<feature type="region of interest" description="Disordered" evidence="1">
    <location>
        <begin position="1"/>
        <end position="76"/>
    </location>
</feature>
<reference evidence="3" key="1">
    <citation type="submission" date="2025-08" db="UniProtKB">
        <authorList>
            <consortium name="RefSeq"/>
        </authorList>
    </citation>
    <scope>IDENTIFICATION</scope>
    <source>
        <tissue evidence="3">Blood</tissue>
    </source>
</reference>
<feature type="compositionally biased region" description="Polar residues" evidence="1">
    <location>
        <begin position="1"/>
        <end position="11"/>
    </location>
</feature>
<dbReference type="RefSeq" id="XP_035580804.1">
    <property type="nucleotide sequence ID" value="XM_035724911.1"/>
</dbReference>
<dbReference type="GeneID" id="118356426"/>
<name>A0A6P9F4G7_ZALCA</name>
<evidence type="ECO:0000256" key="1">
    <source>
        <dbReference type="SAM" id="MobiDB-lite"/>
    </source>
</evidence>
<evidence type="ECO:0000313" key="2">
    <source>
        <dbReference type="Proteomes" id="UP000515165"/>
    </source>
</evidence>
<protein>
    <submittedName>
        <fullName evidence="3">Uncharacterized protein LOC118356426</fullName>
    </submittedName>
</protein>
<proteinExistence type="predicted"/>
<dbReference type="Proteomes" id="UP000515165">
    <property type="component" value="Chromosome 17"/>
</dbReference>
<evidence type="ECO:0000313" key="3">
    <source>
        <dbReference type="RefSeq" id="XP_035580804.1"/>
    </source>
</evidence>
<organism evidence="2 3">
    <name type="scientific">Zalophus californianus</name>
    <name type="common">California sealion</name>
    <dbReference type="NCBI Taxonomy" id="9704"/>
    <lineage>
        <taxon>Eukaryota</taxon>
        <taxon>Metazoa</taxon>
        <taxon>Chordata</taxon>
        <taxon>Craniata</taxon>
        <taxon>Vertebrata</taxon>
        <taxon>Euteleostomi</taxon>
        <taxon>Mammalia</taxon>
        <taxon>Eutheria</taxon>
        <taxon>Laurasiatheria</taxon>
        <taxon>Carnivora</taxon>
        <taxon>Caniformia</taxon>
        <taxon>Pinnipedia</taxon>
        <taxon>Otariidae</taxon>
        <taxon>Zalophus</taxon>
    </lineage>
</organism>
<dbReference type="KEGG" id="zca:118356426"/>
<keyword evidence="2" id="KW-1185">Reference proteome</keyword>
<gene>
    <name evidence="3" type="primary">LOC118356426</name>
</gene>
<sequence>MAQICLLTSSIPGRYRQKPNPDDGLGNGDLHTPALTDPQSFRTDSKATAPTDRPSRAPACFHSPTDPTPPPPREPTDTLVLSSCCTNRTIHRPDSLVTPPRPPTSGISANTPAAPMPGLRDGGRRGLEAFLRSTAACTSGFSWSHYVRAHLATGPRGGHPAVIQVRKAKWPFWAEWPGFPGKQLEHLQVLASWDKIVPMREGSEGTKINTASLTRDLELELQNRAQNQQQSRY</sequence>
<feature type="compositionally biased region" description="Polar residues" evidence="1">
    <location>
        <begin position="37"/>
        <end position="48"/>
    </location>
</feature>
<feature type="region of interest" description="Disordered" evidence="1">
    <location>
        <begin position="91"/>
        <end position="118"/>
    </location>
</feature>
<accession>A0A6P9F4G7</accession>